<accession>A0ABP7AAK2</accession>
<evidence type="ECO:0000256" key="7">
    <source>
        <dbReference type="RuleBase" id="RU363032"/>
    </source>
</evidence>
<evidence type="ECO:0000256" key="3">
    <source>
        <dbReference type="ARBA" id="ARBA00022475"/>
    </source>
</evidence>
<feature type="transmembrane region" description="Helical" evidence="7">
    <location>
        <begin position="180"/>
        <end position="205"/>
    </location>
</feature>
<evidence type="ECO:0000256" key="1">
    <source>
        <dbReference type="ARBA" id="ARBA00004651"/>
    </source>
</evidence>
<comment type="similarity">
    <text evidence="7">Belongs to the binding-protein-dependent transport system permease family.</text>
</comment>
<comment type="caution">
    <text evidence="9">The sequence shown here is derived from an EMBL/GenBank/DDBJ whole genome shotgun (WGS) entry which is preliminary data.</text>
</comment>
<dbReference type="CDD" id="cd06261">
    <property type="entry name" value="TM_PBP2"/>
    <property type="match status" value="1"/>
</dbReference>
<dbReference type="SUPFAM" id="SSF161098">
    <property type="entry name" value="MetI-like"/>
    <property type="match status" value="1"/>
</dbReference>
<evidence type="ECO:0000259" key="8">
    <source>
        <dbReference type="PROSITE" id="PS50928"/>
    </source>
</evidence>
<dbReference type="Gene3D" id="1.10.3720.10">
    <property type="entry name" value="MetI-like"/>
    <property type="match status" value="1"/>
</dbReference>
<dbReference type="PROSITE" id="PS50928">
    <property type="entry name" value="ABC_TM1"/>
    <property type="match status" value="1"/>
</dbReference>
<dbReference type="PANTHER" id="PTHR43744">
    <property type="entry name" value="ABC TRANSPORTER PERMEASE PROTEIN MG189-RELATED-RELATED"/>
    <property type="match status" value="1"/>
</dbReference>
<keyword evidence="4 7" id="KW-0812">Transmembrane</keyword>
<feature type="domain" description="ABC transmembrane type-1" evidence="8">
    <location>
        <begin position="68"/>
        <end position="259"/>
    </location>
</feature>
<sequence length="274" mass="30223">MRLSTREKVLDHIVLIVFGVFAIIPLIGVLMSAVTPPAENSGAFALPSRIDLGNFGRAWTNGQFSRYMLSSLVVTVAVVVLTTVLAILASFAFARLTFRGSSAIFFLLLAGLMLPAEAFIIPLYFNLRSVGLTDTYASLILPQTAQSLAFATFWLRNQFRTFPTEIVEAARLDGARDFRLLWQVMVPPSLAPIMTMCVLITMWTWNEFLIPLVLIVSEDRRTAPLGLAFFKGEHLTDYSLLSAAGVIVALPIVILYFALQKRFISGMLGGIAER</sequence>
<dbReference type="InterPro" id="IPR000515">
    <property type="entry name" value="MetI-like"/>
</dbReference>
<proteinExistence type="inferred from homology"/>
<gene>
    <name evidence="9" type="ORF">GCM10022236_33190</name>
</gene>
<dbReference type="Pfam" id="PF00528">
    <property type="entry name" value="BPD_transp_1"/>
    <property type="match status" value="1"/>
</dbReference>
<keyword evidence="5 7" id="KW-1133">Transmembrane helix</keyword>
<evidence type="ECO:0000256" key="4">
    <source>
        <dbReference type="ARBA" id="ARBA00022692"/>
    </source>
</evidence>
<name>A0ABP7AAK2_9ACTN</name>
<feature type="transmembrane region" description="Helical" evidence="7">
    <location>
        <begin position="238"/>
        <end position="259"/>
    </location>
</feature>
<dbReference type="PANTHER" id="PTHR43744:SF8">
    <property type="entry name" value="SN-GLYCEROL-3-PHOSPHATE TRANSPORT SYSTEM PERMEASE PROTEIN UGPE"/>
    <property type="match status" value="1"/>
</dbReference>
<comment type="subcellular location">
    <subcellularLocation>
        <location evidence="1 7">Cell membrane</location>
        <topology evidence="1 7">Multi-pass membrane protein</topology>
    </subcellularLocation>
</comment>
<protein>
    <submittedName>
        <fullName evidence="9">Carbohydrate ABC transporter permease</fullName>
    </submittedName>
</protein>
<feature type="transmembrane region" description="Helical" evidence="7">
    <location>
        <begin position="136"/>
        <end position="155"/>
    </location>
</feature>
<reference evidence="10" key="1">
    <citation type="journal article" date="2019" name="Int. J. Syst. Evol. Microbiol.">
        <title>The Global Catalogue of Microorganisms (GCM) 10K type strain sequencing project: providing services to taxonomists for standard genome sequencing and annotation.</title>
        <authorList>
            <consortium name="The Broad Institute Genomics Platform"/>
            <consortium name="The Broad Institute Genome Sequencing Center for Infectious Disease"/>
            <person name="Wu L."/>
            <person name="Ma J."/>
        </authorList>
    </citation>
    <scope>NUCLEOTIDE SEQUENCE [LARGE SCALE GENOMIC DNA]</scope>
    <source>
        <strain evidence="10">JCM 16929</strain>
    </source>
</reference>
<dbReference type="Proteomes" id="UP001501490">
    <property type="component" value="Unassembled WGS sequence"/>
</dbReference>
<dbReference type="EMBL" id="BAABAB010000022">
    <property type="protein sequence ID" value="GAA3628218.1"/>
    <property type="molecule type" value="Genomic_DNA"/>
</dbReference>
<feature type="transmembrane region" description="Helical" evidence="7">
    <location>
        <begin position="12"/>
        <end position="34"/>
    </location>
</feature>
<dbReference type="RefSeq" id="WP_344806524.1">
    <property type="nucleotide sequence ID" value="NZ_BAABAB010000022.1"/>
</dbReference>
<keyword evidence="6 7" id="KW-0472">Membrane</keyword>
<keyword evidence="3" id="KW-1003">Cell membrane</keyword>
<feature type="transmembrane region" description="Helical" evidence="7">
    <location>
        <begin position="103"/>
        <end position="124"/>
    </location>
</feature>
<keyword evidence="2 7" id="KW-0813">Transport</keyword>
<evidence type="ECO:0000313" key="10">
    <source>
        <dbReference type="Proteomes" id="UP001501490"/>
    </source>
</evidence>
<dbReference type="InterPro" id="IPR035906">
    <property type="entry name" value="MetI-like_sf"/>
</dbReference>
<evidence type="ECO:0000256" key="2">
    <source>
        <dbReference type="ARBA" id="ARBA00022448"/>
    </source>
</evidence>
<evidence type="ECO:0000256" key="5">
    <source>
        <dbReference type="ARBA" id="ARBA00022989"/>
    </source>
</evidence>
<organism evidence="9 10">
    <name type="scientific">Microlunatus ginsengisoli</name>
    <dbReference type="NCBI Taxonomy" id="363863"/>
    <lineage>
        <taxon>Bacteria</taxon>
        <taxon>Bacillati</taxon>
        <taxon>Actinomycetota</taxon>
        <taxon>Actinomycetes</taxon>
        <taxon>Propionibacteriales</taxon>
        <taxon>Propionibacteriaceae</taxon>
        <taxon>Microlunatus</taxon>
    </lineage>
</organism>
<evidence type="ECO:0000256" key="6">
    <source>
        <dbReference type="ARBA" id="ARBA00023136"/>
    </source>
</evidence>
<feature type="transmembrane region" description="Helical" evidence="7">
    <location>
        <begin position="67"/>
        <end position="91"/>
    </location>
</feature>
<keyword evidence="10" id="KW-1185">Reference proteome</keyword>
<evidence type="ECO:0000313" key="9">
    <source>
        <dbReference type="EMBL" id="GAA3628218.1"/>
    </source>
</evidence>